<feature type="transmembrane region" description="Helical" evidence="11">
    <location>
        <begin position="171"/>
        <end position="195"/>
    </location>
</feature>
<keyword evidence="9 11" id="KW-0472">Membrane</keyword>
<dbReference type="PANTHER" id="PTHR22760:SF3">
    <property type="entry name" value="GPI MANNOSYLTRANSFERASE 4"/>
    <property type="match status" value="1"/>
</dbReference>
<dbReference type="EC" id="2.4.1.-" evidence="11"/>
<dbReference type="AlphaFoldDB" id="A0A0H5BXX5"/>
<keyword evidence="7 11" id="KW-0256">Endoplasmic reticulum</keyword>
<evidence type="ECO:0000256" key="4">
    <source>
        <dbReference type="ARBA" id="ARBA00022676"/>
    </source>
</evidence>
<keyword evidence="4 11" id="KW-0328">Glycosyltransferase</keyword>
<reference evidence="13" key="1">
    <citation type="journal article" date="2015" name="J. Biotechnol.">
        <title>The structure of the Cyberlindnera jadinii genome and its relation to Candida utilis analyzed by the occurrence of single nucleotide polymorphisms.</title>
        <authorList>
            <person name="Rupp O."/>
            <person name="Brinkrolf K."/>
            <person name="Buerth C."/>
            <person name="Kunigo M."/>
            <person name="Schneider J."/>
            <person name="Jaenicke S."/>
            <person name="Goesmann A."/>
            <person name="Puehler A."/>
            <person name="Jaeger K.-E."/>
            <person name="Ernst J.F."/>
        </authorList>
    </citation>
    <scope>NUCLEOTIDE SEQUENCE [LARGE SCALE GENOMIC DNA]</scope>
    <source>
        <strain evidence="13">ATCC 18201 / CBS 1600 / BCRC 20928 / JCM 3617 / NBRC 0987 / NRRL Y-1542</strain>
    </source>
</reference>
<dbReference type="Proteomes" id="UP000038830">
    <property type="component" value="Unassembled WGS sequence"/>
</dbReference>
<evidence type="ECO:0000256" key="9">
    <source>
        <dbReference type="ARBA" id="ARBA00023136"/>
    </source>
</evidence>
<evidence type="ECO:0000256" key="3">
    <source>
        <dbReference type="ARBA" id="ARBA00022502"/>
    </source>
</evidence>
<dbReference type="GO" id="GO:0006506">
    <property type="term" value="P:GPI anchor biosynthetic process"/>
    <property type="evidence" value="ECO:0007669"/>
    <property type="project" value="UniProtKB-KW"/>
</dbReference>
<feature type="transmembrane region" description="Helical" evidence="11">
    <location>
        <begin position="290"/>
        <end position="307"/>
    </location>
</feature>
<evidence type="ECO:0000256" key="1">
    <source>
        <dbReference type="ARBA" id="ARBA00004477"/>
    </source>
</evidence>
<keyword evidence="8 11" id="KW-1133">Transmembrane helix</keyword>
<comment type="pathway">
    <text evidence="2">Glycolipid biosynthesis; glycosylphosphatidylinositol-anchor biosynthesis.</text>
</comment>
<dbReference type="GO" id="GO:0000026">
    <property type="term" value="F:alpha-1,2-mannosyltransferase activity"/>
    <property type="evidence" value="ECO:0007669"/>
    <property type="project" value="TreeGrafter"/>
</dbReference>
<organism evidence="12 13">
    <name type="scientific">Cyberlindnera jadinii (strain ATCC 18201 / CBS 1600 / BCRC 20928 / JCM 3617 / NBRC 0987 / NRRL Y-1542)</name>
    <name type="common">Torula yeast</name>
    <name type="synonym">Candida utilis</name>
    <dbReference type="NCBI Taxonomy" id="983966"/>
    <lineage>
        <taxon>Eukaryota</taxon>
        <taxon>Fungi</taxon>
        <taxon>Dikarya</taxon>
        <taxon>Ascomycota</taxon>
        <taxon>Saccharomycotina</taxon>
        <taxon>Saccharomycetes</taxon>
        <taxon>Phaffomycetales</taxon>
        <taxon>Phaffomycetaceae</taxon>
        <taxon>Cyberlindnera</taxon>
    </lineage>
</organism>
<feature type="transmembrane region" description="Helical" evidence="11">
    <location>
        <begin position="337"/>
        <end position="358"/>
    </location>
</feature>
<evidence type="ECO:0000256" key="8">
    <source>
        <dbReference type="ARBA" id="ARBA00022989"/>
    </source>
</evidence>
<dbReference type="InterPro" id="IPR005599">
    <property type="entry name" value="GPI_mannosylTrfase"/>
</dbReference>
<evidence type="ECO:0000256" key="10">
    <source>
        <dbReference type="ARBA" id="ARBA00038466"/>
    </source>
</evidence>
<evidence type="ECO:0000313" key="13">
    <source>
        <dbReference type="Proteomes" id="UP000038830"/>
    </source>
</evidence>
<dbReference type="GO" id="GO:0005789">
    <property type="term" value="C:endoplasmic reticulum membrane"/>
    <property type="evidence" value="ECO:0007669"/>
    <property type="project" value="UniProtKB-SubCell"/>
</dbReference>
<dbReference type="Pfam" id="PF03901">
    <property type="entry name" value="Glyco_transf_22"/>
    <property type="match status" value="1"/>
</dbReference>
<feature type="transmembrane region" description="Helical" evidence="11">
    <location>
        <begin position="207"/>
        <end position="228"/>
    </location>
</feature>
<evidence type="ECO:0000313" key="12">
    <source>
        <dbReference type="EMBL" id="CEP20243.1"/>
    </source>
</evidence>
<evidence type="ECO:0000256" key="6">
    <source>
        <dbReference type="ARBA" id="ARBA00022692"/>
    </source>
</evidence>
<accession>A0A0H5BXX5</accession>
<evidence type="ECO:0000256" key="2">
    <source>
        <dbReference type="ARBA" id="ARBA00004687"/>
    </source>
</evidence>
<evidence type="ECO:0000256" key="7">
    <source>
        <dbReference type="ARBA" id="ARBA00022824"/>
    </source>
</evidence>
<gene>
    <name evidence="12" type="ORF">BN1211_0037</name>
</gene>
<keyword evidence="6 11" id="KW-0812">Transmembrane</keyword>
<dbReference type="EMBL" id="CDQK01000001">
    <property type="protein sequence ID" value="CEP20243.1"/>
    <property type="molecule type" value="Genomic_DNA"/>
</dbReference>
<name>A0A0H5BXX5_CYBJN</name>
<evidence type="ECO:0000256" key="5">
    <source>
        <dbReference type="ARBA" id="ARBA00022679"/>
    </source>
</evidence>
<sequence>MVNWKVVHYLSYIAVLFFALEPSYIHPDEHFQSLEVLTHQFLNYSTNIPWEFDPASPSRSISLLYLVYGPLLWLNKHWLHFRPLALMYMARLQLVTTYFITVQIATSILCETKQEVSKTLFFIFTSYITWTYQSHTFSNSIETQVLLLTLCLIHLLRQSEKSKVKYPHYRVSLLMGALIAIGTFNRITFLSFLIFPMLTLIKRFLRFKLSFLLLIASTIVTSLVLIYFDTVLFQSDEYVITPLNNLIYNSQVENLARHGLHPRYTHVLVNLPQIIGPAIIPFFFRNHYKASIPYLSIFSGLLFLSIVPHQELRFLTPLVPLICICIDFTNFETPRFVELIMTLWCIFNIALGIVMGSLHQRGVIESLDQLYKTGYHGSQVWWRTYSPPTWLLGNEDLTIATQVPPYEFGDLLIDLMGCEVDQLVSTLAQLQDTLLITPRSSLPLLESIDNEHLNLELVWSYKWHLDMDHFDISDLRTFHPGIDIYKVVYGI</sequence>
<protein>
    <recommendedName>
        <fullName evidence="11">Mannosyltransferase</fullName>
        <ecNumber evidence="11">2.4.1.-</ecNumber>
    </recommendedName>
</protein>
<proteinExistence type="inferred from homology"/>
<keyword evidence="5" id="KW-0808">Transferase</keyword>
<keyword evidence="3" id="KW-0337">GPI-anchor biosynthesis</keyword>
<feature type="transmembrane region" description="Helical" evidence="11">
    <location>
        <begin position="314"/>
        <end position="331"/>
    </location>
</feature>
<comment type="subcellular location">
    <subcellularLocation>
        <location evidence="1 11">Endoplasmic reticulum membrane</location>
        <topology evidence="1 11">Multi-pass membrane protein</topology>
    </subcellularLocation>
</comment>
<evidence type="ECO:0000256" key="11">
    <source>
        <dbReference type="RuleBase" id="RU363075"/>
    </source>
</evidence>
<comment type="similarity">
    <text evidence="10">Belongs to the glycosyltransferase 22 family. PIGZ subfamily.</text>
</comment>
<feature type="transmembrane region" description="Helical" evidence="11">
    <location>
        <begin position="6"/>
        <end position="25"/>
    </location>
</feature>
<dbReference type="PANTHER" id="PTHR22760">
    <property type="entry name" value="GLYCOSYLTRANSFERASE"/>
    <property type="match status" value="1"/>
</dbReference>